<dbReference type="InterPro" id="IPR012967">
    <property type="entry name" value="COMT_dimerisation"/>
</dbReference>
<dbReference type="eggNOG" id="COG4106">
    <property type="taxonomic scope" value="Bacteria"/>
</dbReference>
<dbReference type="Pfam" id="PF00891">
    <property type="entry name" value="Methyltransf_2"/>
    <property type="match status" value="1"/>
</dbReference>
<evidence type="ECO:0000256" key="2">
    <source>
        <dbReference type="ARBA" id="ARBA00022603"/>
    </source>
</evidence>
<dbReference type="InterPro" id="IPR036390">
    <property type="entry name" value="WH_DNA-bd_sf"/>
</dbReference>
<name>Q02AU7_SOLUE</name>
<dbReference type="Gene3D" id="3.40.50.150">
    <property type="entry name" value="Vaccinia Virus protein VP39"/>
    <property type="match status" value="1"/>
</dbReference>
<feature type="domain" description="O-methyltransferase C-terminal" evidence="6">
    <location>
        <begin position="110"/>
        <end position="320"/>
    </location>
</feature>
<dbReference type="KEGG" id="sus:Acid_0820"/>
<evidence type="ECO:0000259" key="6">
    <source>
        <dbReference type="Pfam" id="PF00891"/>
    </source>
</evidence>
<sequence length="339" mass="36807">MTPNLPDASPVLDLIEAFRRSKTMFTALSMGVFDTLHEAPSNAETLAAKLGANAGALARLLDGCAALQLLQKRDGLYENAPLSETYLYSGSPHSMSGYVRYSEQALYPMWGNLADAVREGTPRWSQNFGIDGPIFSAFFRTPEAMRDFLMGMHGFGMLTSPKVAAAFDLSRFRRLVDLGGATGHLTIAACELYPEMRGVVFDLPQAAGMARELVERSAASARVEIVSGDFFADELPEADLYYTGRILHDWSEEKIDRLLARIVQRLPSGGALLIGEKLLAEDGVGPVPANMQSLNMLVVTEGRERSLGEYRGLLMRAGFASVEGRHTGVALDAILAIKA</sequence>
<keyword evidence="2 8" id="KW-0489">Methyltransferase</keyword>
<dbReference type="Pfam" id="PF08100">
    <property type="entry name" value="Dimerisation"/>
    <property type="match status" value="1"/>
</dbReference>
<feature type="domain" description="O-methyltransferase dimerisation" evidence="7">
    <location>
        <begin position="12"/>
        <end position="87"/>
    </location>
</feature>
<dbReference type="Gene3D" id="1.10.10.10">
    <property type="entry name" value="Winged helix-like DNA-binding domain superfamily/Winged helix DNA-binding domain"/>
    <property type="match status" value="1"/>
</dbReference>
<dbReference type="PROSITE" id="PS51683">
    <property type="entry name" value="SAM_OMT_II"/>
    <property type="match status" value="1"/>
</dbReference>
<dbReference type="HOGENOM" id="CLU_005533_4_2_0"/>
<dbReference type="EMBL" id="CP000473">
    <property type="protein sequence ID" value="ABJ81819.1"/>
    <property type="molecule type" value="Genomic_DNA"/>
</dbReference>
<comment type="subunit">
    <text evidence="1">Homodimer.</text>
</comment>
<dbReference type="FunFam" id="1.10.10.10:FF:000358">
    <property type="entry name" value="Acetylserotonin O-methyltransferase"/>
    <property type="match status" value="1"/>
</dbReference>
<evidence type="ECO:0000256" key="1">
    <source>
        <dbReference type="ARBA" id="ARBA00011738"/>
    </source>
</evidence>
<dbReference type="GO" id="GO:0046983">
    <property type="term" value="F:protein dimerization activity"/>
    <property type="evidence" value="ECO:0007669"/>
    <property type="project" value="InterPro"/>
</dbReference>
<dbReference type="InParanoid" id="Q02AU7"/>
<dbReference type="OrthoDB" id="582216at2"/>
<dbReference type="InterPro" id="IPR029063">
    <property type="entry name" value="SAM-dependent_MTases_sf"/>
</dbReference>
<evidence type="ECO:0000259" key="7">
    <source>
        <dbReference type="Pfam" id="PF08100"/>
    </source>
</evidence>
<dbReference type="GO" id="GO:0008171">
    <property type="term" value="F:O-methyltransferase activity"/>
    <property type="evidence" value="ECO:0007669"/>
    <property type="project" value="InterPro"/>
</dbReference>
<evidence type="ECO:0000313" key="8">
    <source>
        <dbReference type="EMBL" id="ABJ81819.1"/>
    </source>
</evidence>
<dbReference type="PANTHER" id="PTHR43712">
    <property type="entry name" value="PUTATIVE (AFU_ORTHOLOGUE AFUA_4G14580)-RELATED"/>
    <property type="match status" value="1"/>
</dbReference>
<dbReference type="InterPro" id="IPR001077">
    <property type="entry name" value="COMT_C"/>
</dbReference>
<dbReference type="CDD" id="cd02440">
    <property type="entry name" value="AdoMet_MTases"/>
    <property type="match status" value="1"/>
</dbReference>
<evidence type="ECO:0000256" key="4">
    <source>
        <dbReference type="ARBA" id="ARBA00022691"/>
    </source>
</evidence>
<evidence type="ECO:0000256" key="5">
    <source>
        <dbReference type="PIRSR" id="PIRSR005739-1"/>
    </source>
</evidence>
<dbReference type="FunFam" id="3.40.50.150:FF:000146">
    <property type="entry name" value="Acetylserotonin O-methyltransferase"/>
    <property type="match status" value="1"/>
</dbReference>
<protein>
    <submittedName>
        <fullName evidence="8">Hydroxyneurosporene-O-methyltransferase</fullName>
        <ecNumber evidence="8">2.1.1.-</ecNumber>
    </submittedName>
</protein>
<feature type="active site" description="Proton acceptor" evidence="5">
    <location>
        <position position="248"/>
    </location>
</feature>
<dbReference type="PANTHER" id="PTHR43712:SF2">
    <property type="entry name" value="O-METHYLTRANSFERASE CICE"/>
    <property type="match status" value="1"/>
</dbReference>
<dbReference type="EC" id="2.1.1.-" evidence="8"/>
<proteinExistence type="predicted"/>
<gene>
    <name evidence="8" type="ordered locus">Acid_0820</name>
</gene>
<reference evidence="8" key="1">
    <citation type="submission" date="2006-10" db="EMBL/GenBank/DDBJ databases">
        <title>Complete sequence of Solibacter usitatus Ellin6076.</title>
        <authorList>
            <consortium name="US DOE Joint Genome Institute"/>
            <person name="Copeland A."/>
            <person name="Lucas S."/>
            <person name="Lapidus A."/>
            <person name="Barry K."/>
            <person name="Detter J.C."/>
            <person name="Glavina del Rio T."/>
            <person name="Hammon N."/>
            <person name="Israni S."/>
            <person name="Dalin E."/>
            <person name="Tice H."/>
            <person name="Pitluck S."/>
            <person name="Thompson L.S."/>
            <person name="Brettin T."/>
            <person name="Bruce D."/>
            <person name="Han C."/>
            <person name="Tapia R."/>
            <person name="Gilna P."/>
            <person name="Schmutz J."/>
            <person name="Larimer F."/>
            <person name="Land M."/>
            <person name="Hauser L."/>
            <person name="Kyrpides N."/>
            <person name="Mikhailova N."/>
            <person name="Janssen P.H."/>
            <person name="Kuske C.R."/>
            <person name="Richardson P."/>
        </authorList>
    </citation>
    <scope>NUCLEOTIDE SEQUENCE</scope>
    <source>
        <strain evidence="8">Ellin6076</strain>
    </source>
</reference>
<dbReference type="SUPFAM" id="SSF46785">
    <property type="entry name" value="Winged helix' DNA-binding domain"/>
    <property type="match status" value="1"/>
</dbReference>
<dbReference type="GO" id="GO:0032259">
    <property type="term" value="P:methylation"/>
    <property type="evidence" value="ECO:0007669"/>
    <property type="project" value="UniProtKB-KW"/>
</dbReference>
<organism evidence="8">
    <name type="scientific">Solibacter usitatus (strain Ellin6076)</name>
    <dbReference type="NCBI Taxonomy" id="234267"/>
    <lineage>
        <taxon>Bacteria</taxon>
        <taxon>Pseudomonadati</taxon>
        <taxon>Acidobacteriota</taxon>
        <taxon>Terriglobia</taxon>
        <taxon>Bryobacterales</taxon>
        <taxon>Solibacteraceae</taxon>
        <taxon>Candidatus Solibacter</taxon>
    </lineage>
</organism>
<dbReference type="STRING" id="234267.Acid_0820"/>
<dbReference type="InterPro" id="IPR016461">
    <property type="entry name" value="COMT-like"/>
</dbReference>
<keyword evidence="4" id="KW-0949">S-adenosyl-L-methionine</keyword>
<keyword evidence="3 8" id="KW-0808">Transferase</keyword>
<dbReference type="SUPFAM" id="SSF53335">
    <property type="entry name" value="S-adenosyl-L-methionine-dependent methyltransferases"/>
    <property type="match status" value="1"/>
</dbReference>
<evidence type="ECO:0000256" key="3">
    <source>
        <dbReference type="ARBA" id="ARBA00022679"/>
    </source>
</evidence>
<dbReference type="InterPro" id="IPR036388">
    <property type="entry name" value="WH-like_DNA-bd_sf"/>
</dbReference>
<dbReference type="PIRSF" id="PIRSF005739">
    <property type="entry name" value="O-mtase"/>
    <property type="match status" value="1"/>
</dbReference>
<accession>Q02AU7</accession>
<dbReference type="AlphaFoldDB" id="Q02AU7"/>